<sequence length="267" mass="29453">MRLQIKHRTTYSYSTPVTYALQQIRLTPKDRPGQKVLDWNIRIEGGKQELSFEDQNANTVTLMSYEGDGHDIVVECSGEVETRDTNGVSGQQVGFAPLWLFRRPTVLTHQGMGIRSLVKGLTNETENPIERCHLLSARVMDAVKYETGQTGTATTAEEALAAGKGVCQDHAHIFIAAARQLGYAARYVSGYLMMDDREQQEASHAWAEVHIDNLGWVGFDVPNEICPDERYVRIATGRDYGEAAPISGLHFGDSAGAALAVSIQVQQ</sequence>
<dbReference type="InterPro" id="IPR002931">
    <property type="entry name" value="Transglutaminase-like"/>
</dbReference>
<reference evidence="2 3" key="1">
    <citation type="submission" date="2016-10" db="EMBL/GenBank/DDBJ databases">
        <authorList>
            <person name="de Groot N.N."/>
        </authorList>
    </citation>
    <scope>NUCLEOTIDE SEQUENCE [LARGE SCALE GENOMIC DNA]</scope>
    <source>
        <strain evidence="2 3">DSM 25294</strain>
    </source>
</reference>
<evidence type="ECO:0000259" key="1">
    <source>
        <dbReference type="SMART" id="SM00460"/>
    </source>
</evidence>
<dbReference type="PANTHER" id="PTHR33490:SF6">
    <property type="entry name" value="SLL1049 PROTEIN"/>
    <property type="match status" value="1"/>
</dbReference>
<keyword evidence="2" id="KW-0378">Hydrolase</keyword>
<dbReference type="AlphaFoldDB" id="A0A1G8L133"/>
<name>A0A1G8L133_9RHOB</name>
<dbReference type="GO" id="GO:0008233">
    <property type="term" value="F:peptidase activity"/>
    <property type="evidence" value="ECO:0007669"/>
    <property type="project" value="UniProtKB-KW"/>
</dbReference>
<dbReference type="RefSeq" id="WP_093149063.1">
    <property type="nucleotide sequence ID" value="NZ_FNEK01000003.1"/>
</dbReference>
<accession>A0A1G8L133</accession>
<dbReference type="GO" id="GO:0006508">
    <property type="term" value="P:proteolysis"/>
    <property type="evidence" value="ECO:0007669"/>
    <property type="project" value="UniProtKB-KW"/>
</dbReference>
<protein>
    <submittedName>
        <fullName evidence="2">Transglutaminase-like enzyme, putative cysteine protease</fullName>
    </submittedName>
</protein>
<dbReference type="OrthoDB" id="9804023at2"/>
<keyword evidence="2" id="KW-0645">Protease</keyword>
<dbReference type="SMART" id="SM00460">
    <property type="entry name" value="TGc"/>
    <property type="match status" value="1"/>
</dbReference>
<proteinExistence type="predicted"/>
<dbReference type="EMBL" id="FNEK01000003">
    <property type="protein sequence ID" value="SDI49333.1"/>
    <property type="molecule type" value="Genomic_DNA"/>
</dbReference>
<keyword evidence="3" id="KW-1185">Reference proteome</keyword>
<feature type="domain" description="Transglutaminase-like" evidence="1">
    <location>
        <begin position="159"/>
        <end position="223"/>
    </location>
</feature>
<dbReference type="PANTHER" id="PTHR33490">
    <property type="entry name" value="BLR5614 PROTEIN-RELATED"/>
    <property type="match status" value="1"/>
</dbReference>
<evidence type="ECO:0000313" key="2">
    <source>
        <dbReference type="EMBL" id="SDI49333.1"/>
    </source>
</evidence>
<gene>
    <name evidence="2" type="ORF">SAMN04488026_1003148</name>
</gene>
<evidence type="ECO:0000313" key="3">
    <source>
        <dbReference type="Proteomes" id="UP000199382"/>
    </source>
</evidence>
<dbReference type="STRING" id="571298.SAMN04488026_1003148"/>
<dbReference type="Proteomes" id="UP000199382">
    <property type="component" value="Unassembled WGS sequence"/>
</dbReference>
<dbReference type="Pfam" id="PF08379">
    <property type="entry name" value="Bact_transglu_N"/>
    <property type="match status" value="1"/>
</dbReference>
<dbReference type="Gene3D" id="3.10.620.30">
    <property type="match status" value="1"/>
</dbReference>
<dbReference type="Pfam" id="PF01841">
    <property type="entry name" value="Transglut_core"/>
    <property type="match status" value="1"/>
</dbReference>
<dbReference type="InterPro" id="IPR013589">
    <property type="entry name" value="Bac_transglu_N"/>
</dbReference>
<dbReference type="InterPro" id="IPR038765">
    <property type="entry name" value="Papain-like_cys_pep_sf"/>
</dbReference>
<dbReference type="SUPFAM" id="SSF54001">
    <property type="entry name" value="Cysteine proteinases"/>
    <property type="match status" value="1"/>
</dbReference>
<organism evidence="2 3">
    <name type="scientific">Aliiruegeria lutimaris</name>
    <dbReference type="NCBI Taxonomy" id="571298"/>
    <lineage>
        <taxon>Bacteria</taxon>
        <taxon>Pseudomonadati</taxon>
        <taxon>Pseudomonadota</taxon>
        <taxon>Alphaproteobacteria</taxon>
        <taxon>Rhodobacterales</taxon>
        <taxon>Roseobacteraceae</taxon>
        <taxon>Aliiruegeria</taxon>
    </lineage>
</organism>